<dbReference type="Pfam" id="PF07727">
    <property type="entry name" value="RVT_2"/>
    <property type="match status" value="1"/>
</dbReference>
<dbReference type="InterPro" id="IPR053168">
    <property type="entry name" value="Glutamic_endopeptidase"/>
</dbReference>
<dbReference type="Pfam" id="PF14365">
    <property type="entry name" value="Neprosin_AP"/>
    <property type="match status" value="1"/>
</dbReference>
<sequence length="1185" mass="131982">MAWTAGVGASGAFVWDVAAAEAAGAAAAASPDGDFIDCFLLHHQPAFDHPQLKGQRILDPQERPSFYEAEGMVMVEEEEYVQLWRVSGERCPEGTIPMRRTREEDMMRASSVRRFGRKPRRRVRRHSTSNGHEVGLQHAVGYVNGQEYYRAKGSVNVWAPRVSNHYEFSLSPLWVISGSFAHDLNTIEAALSLLIFLASRSVKIFALSATDFPSISFPKFFASLVSFDRFLEADDSLGPRRLHRFIVPFPLVSAEIAQTNSRLPPKIGLDDFTRFSSGNDGGLVTASGVMDYSALASNKLYDLWHRRLGHPAHGTLERICKSIHIVVDKNLNEQCVACHMGKSHRLPFTDSDTVYTTPFQLIFTDLWGLSPVVSNGYKYYVDFVDAYTRHTWLYLLKDKSQTVHAFQLFQQLVSTQSNSKIQAVQSDWGGEYRSLSRVLLTADVFRIYALIIVINWSLDRSHARFLELVLNIEVFCASEQMVEFMCLDMLNLMSGSFLLQLRAVLACACGHDDSAGSSSGLEVSNESPSTNEAHTNESSQEEIVVPTESAQRSTDNHHPMLTRSKCGVYKPKAYSSTVSDSVPANVHDALLSPDWAAAINAEYSALVQNKTWSLVEMPRDKSLVGCKWLFKLKKNADGSVHRYKARLVAKGFSQVPGHDSIDTFSLVVKFATVYVVLAIAVAKGWSLIQIDVDNAFLNGDLAEDVYIRQPPGFEQFDSSGSPLVCKLNKALYGLRQTPQNWNEKLKNSLLELGFTISRADASLFVRLMDGSCTFLLVYVDDIIITGNSDDDINAAVRMLNEKFSLKDLGELSFFLGIEVKRKGAELALSQKKYILELLERTDMLRATPTCTPMIESLKGSNIAFSVNRVAQFMQAPCEEHMVAVKRILRYLAGAADYGLLFSADDTRLCVKAFSDADWAGDAGDRRSMTGYGVFLGNNLVTWVSKKQKTVSRSTMEAEYRSITEAAAEVTWVTTLLSDLGVKSPDDPVVWCDNTSAVALSANPVYHAKSKHVDLDIHFVREKVAAGCLRVSYVPTGFQLADGFTKPLTKAPFQVFRDKLHDPKHGNWWLEFGSGVLAGYWPACLFTHLRGHATMVQFGGEIVYSRARGFHTSTAMGSGHFSGEGFRKASYFRNLQVVDWDNNFIPLPNLKLLADHPNCYDIRGGINGVWGHYFYYGGPGRNVWCP</sequence>
<dbReference type="Gene3D" id="3.30.420.10">
    <property type="entry name" value="Ribonuclease H-like superfamily/Ribonuclease H"/>
    <property type="match status" value="1"/>
</dbReference>
<accession>A0A6A2ZKV9</accession>
<gene>
    <name evidence="5" type="ORF">F3Y22_tig00110840pilonHSYRG00040</name>
</gene>
<keyword evidence="6" id="KW-1185">Reference proteome</keyword>
<dbReference type="GO" id="GO:0015074">
    <property type="term" value="P:DNA integration"/>
    <property type="evidence" value="ECO:0007669"/>
    <property type="project" value="InterPro"/>
</dbReference>
<dbReference type="InterPro" id="IPR004314">
    <property type="entry name" value="Neprosin"/>
</dbReference>
<feature type="region of interest" description="Disordered" evidence="1">
    <location>
        <begin position="516"/>
        <end position="562"/>
    </location>
</feature>
<name>A0A6A2ZKV9_HIBSY</name>
<dbReference type="PANTHER" id="PTHR31589:SF254">
    <property type="entry name" value="OS01G0547133 PROTEIN"/>
    <property type="match status" value="1"/>
</dbReference>
<dbReference type="AlphaFoldDB" id="A0A6A2ZKV9"/>
<dbReference type="GO" id="GO:0003676">
    <property type="term" value="F:nucleic acid binding"/>
    <property type="evidence" value="ECO:0007669"/>
    <property type="project" value="InterPro"/>
</dbReference>
<organism evidence="5 6">
    <name type="scientific">Hibiscus syriacus</name>
    <name type="common">Rose of Sharon</name>
    <dbReference type="NCBI Taxonomy" id="106335"/>
    <lineage>
        <taxon>Eukaryota</taxon>
        <taxon>Viridiplantae</taxon>
        <taxon>Streptophyta</taxon>
        <taxon>Embryophyta</taxon>
        <taxon>Tracheophyta</taxon>
        <taxon>Spermatophyta</taxon>
        <taxon>Magnoliopsida</taxon>
        <taxon>eudicotyledons</taxon>
        <taxon>Gunneridae</taxon>
        <taxon>Pentapetalae</taxon>
        <taxon>rosids</taxon>
        <taxon>malvids</taxon>
        <taxon>Malvales</taxon>
        <taxon>Malvaceae</taxon>
        <taxon>Malvoideae</taxon>
        <taxon>Hibiscus</taxon>
    </lineage>
</organism>
<evidence type="ECO:0000259" key="3">
    <source>
        <dbReference type="PROSITE" id="PS50994"/>
    </source>
</evidence>
<dbReference type="PROSITE" id="PS52045">
    <property type="entry name" value="NEPROSIN_PEP_CD"/>
    <property type="match status" value="1"/>
</dbReference>
<dbReference type="InterPro" id="IPR025521">
    <property type="entry name" value="Neprosin_propep"/>
</dbReference>
<dbReference type="InterPro" id="IPR025724">
    <property type="entry name" value="GAG-pre-integrase_dom"/>
</dbReference>
<keyword evidence="2" id="KW-0732">Signal</keyword>
<dbReference type="EMBL" id="VEPZ02001136">
    <property type="protein sequence ID" value="KAE8692320.1"/>
    <property type="molecule type" value="Genomic_DNA"/>
</dbReference>
<evidence type="ECO:0000313" key="6">
    <source>
        <dbReference type="Proteomes" id="UP000436088"/>
    </source>
</evidence>
<dbReference type="InterPro" id="IPR043502">
    <property type="entry name" value="DNA/RNA_pol_sf"/>
</dbReference>
<dbReference type="InterPro" id="IPR036397">
    <property type="entry name" value="RNaseH_sf"/>
</dbReference>
<reference evidence="5" key="1">
    <citation type="submission" date="2019-09" db="EMBL/GenBank/DDBJ databases">
        <title>Draft genome information of white flower Hibiscus syriacus.</title>
        <authorList>
            <person name="Kim Y.-M."/>
        </authorList>
    </citation>
    <scope>NUCLEOTIDE SEQUENCE [LARGE SCALE GENOMIC DNA]</scope>
    <source>
        <strain evidence="5">YM2019G1</strain>
    </source>
</reference>
<comment type="caution">
    <text evidence="5">The sequence shown here is derived from an EMBL/GenBank/DDBJ whole genome shotgun (WGS) entry which is preliminary data.</text>
</comment>
<feature type="domain" description="Neprosin PEP catalytic" evidence="4">
    <location>
        <begin position="933"/>
        <end position="1185"/>
    </location>
</feature>
<dbReference type="InterPro" id="IPR001584">
    <property type="entry name" value="Integrase_cat-core"/>
</dbReference>
<evidence type="ECO:0000313" key="5">
    <source>
        <dbReference type="EMBL" id="KAE8692320.1"/>
    </source>
</evidence>
<dbReference type="PANTHER" id="PTHR31589">
    <property type="entry name" value="PROTEIN, PUTATIVE (DUF239)-RELATED-RELATED"/>
    <property type="match status" value="1"/>
</dbReference>
<proteinExistence type="predicted"/>
<evidence type="ECO:0000256" key="1">
    <source>
        <dbReference type="SAM" id="MobiDB-lite"/>
    </source>
</evidence>
<dbReference type="CDD" id="cd09272">
    <property type="entry name" value="RNase_HI_RT_Ty1"/>
    <property type="match status" value="1"/>
</dbReference>
<feature type="domain" description="Integrase catalytic" evidence="3">
    <location>
        <begin position="354"/>
        <end position="448"/>
    </location>
</feature>
<feature type="chain" id="PRO_5025574230" evidence="2">
    <location>
        <begin position="20"/>
        <end position="1185"/>
    </location>
</feature>
<dbReference type="PROSITE" id="PS50994">
    <property type="entry name" value="INTEGRASE"/>
    <property type="match status" value="1"/>
</dbReference>
<evidence type="ECO:0000259" key="4">
    <source>
        <dbReference type="PROSITE" id="PS52045"/>
    </source>
</evidence>
<feature type="compositionally biased region" description="Polar residues" evidence="1">
    <location>
        <begin position="516"/>
        <end position="538"/>
    </location>
</feature>
<dbReference type="SUPFAM" id="SSF56672">
    <property type="entry name" value="DNA/RNA polymerases"/>
    <property type="match status" value="1"/>
</dbReference>
<evidence type="ECO:0000256" key="2">
    <source>
        <dbReference type="SAM" id="SignalP"/>
    </source>
</evidence>
<protein>
    <submittedName>
        <fullName evidence="5">Uncharacterized protein</fullName>
    </submittedName>
</protein>
<dbReference type="InterPro" id="IPR013103">
    <property type="entry name" value="RVT_2"/>
</dbReference>
<feature type="signal peptide" evidence="2">
    <location>
        <begin position="1"/>
        <end position="19"/>
    </location>
</feature>
<dbReference type="Proteomes" id="UP000436088">
    <property type="component" value="Unassembled WGS sequence"/>
</dbReference>
<dbReference type="Pfam" id="PF13976">
    <property type="entry name" value="gag_pre-integrs"/>
    <property type="match status" value="1"/>
</dbReference>
<dbReference type="InterPro" id="IPR012337">
    <property type="entry name" value="RNaseH-like_sf"/>
</dbReference>
<dbReference type="SUPFAM" id="SSF53098">
    <property type="entry name" value="Ribonuclease H-like"/>
    <property type="match status" value="1"/>
</dbReference>
<dbReference type="Pfam" id="PF03080">
    <property type="entry name" value="Neprosin"/>
    <property type="match status" value="1"/>
</dbReference>